<reference evidence="2" key="1">
    <citation type="journal article" date="2015" name="Nature">
        <title>Complex archaea that bridge the gap between prokaryotes and eukaryotes.</title>
        <authorList>
            <person name="Spang A."/>
            <person name="Saw J.H."/>
            <person name="Jorgensen S.L."/>
            <person name="Zaremba-Niedzwiedzka K."/>
            <person name="Martijn J."/>
            <person name="Lind A.E."/>
            <person name="van Eijk R."/>
            <person name="Schleper C."/>
            <person name="Guy L."/>
            <person name="Ettema T.J."/>
        </authorList>
    </citation>
    <scope>NUCLEOTIDE SEQUENCE</scope>
</reference>
<evidence type="ECO:0000313" key="2">
    <source>
        <dbReference type="EMBL" id="KKN60174.1"/>
    </source>
</evidence>
<dbReference type="SUPFAM" id="SSF52540">
    <property type="entry name" value="P-loop containing nucleoside triphosphate hydrolases"/>
    <property type="match status" value="1"/>
</dbReference>
<comment type="caution">
    <text evidence="2">The sequence shown here is derived from an EMBL/GenBank/DDBJ whole genome shotgun (WGS) entry which is preliminary data.</text>
</comment>
<gene>
    <name evidence="2" type="ORF">LCGC14_0534650</name>
</gene>
<dbReference type="Gene3D" id="3.40.50.300">
    <property type="entry name" value="P-loop containing nucleotide triphosphate hydrolases"/>
    <property type="match status" value="1"/>
</dbReference>
<dbReference type="EMBL" id="LAZR01000703">
    <property type="protein sequence ID" value="KKN60174.1"/>
    <property type="molecule type" value="Genomic_DNA"/>
</dbReference>
<sequence>MVNKNSIEKGPWLDGYLQSNLLTLKNSAIKGKYDNFIIISGMVGTGKTTLASQIAWNFNEEDTVNRGKDIFYFDMEQLSKDLQSFPKNSVFIIDEGGDTFMSSDTRKFLNNEFYRLLLKVRAKKHLIILVIPDFFDLRAGLATRRAFALLNCRLVPDEEQNMFVNGIYDFHNMDKMAELYWKGKKEHNYRIVQPNFWAGFGPWFPCNYDNYEKKKFDSLLIQEKKPLTRQESRWCTQRDLFMWKLQELGETHQQIADVGRIARQTVSDAINKVKRTRNRGYSLEK</sequence>
<name>A0A0F9RZ88_9ZZZZ</name>
<accession>A0A0F9RZ88</accession>
<dbReference type="CDD" id="cd00009">
    <property type="entry name" value="AAA"/>
    <property type="match status" value="1"/>
</dbReference>
<feature type="domain" description="AAA+ ATPase" evidence="1">
    <location>
        <begin position="33"/>
        <end position="153"/>
    </location>
</feature>
<protein>
    <recommendedName>
        <fullName evidence="1">AAA+ ATPase domain-containing protein</fullName>
    </recommendedName>
</protein>
<dbReference type="InterPro" id="IPR027417">
    <property type="entry name" value="P-loop_NTPase"/>
</dbReference>
<dbReference type="SMART" id="SM00382">
    <property type="entry name" value="AAA"/>
    <property type="match status" value="1"/>
</dbReference>
<organism evidence="2">
    <name type="scientific">marine sediment metagenome</name>
    <dbReference type="NCBI Taxonomy" id="412755"/>
    <lineage>
        <taxon>unclassified sequences</taxon>
        <taxon>metagenomes</taxon>
        <taxon>ecological metagenomes</taxon>
    </lineage>
</organism>
<evidence type="ECO:0000259" key="1">
    <source>
        <dbReference type="SMART" id="SM00382"/>
    </source>
</evidence>
<dbReference type="InterPro" id="IPR049050">
    <property type="entry name" value="nSTAND3"/>
</dbReference>
<dbReference type="AlphaFoldDB" id="A0A0F9RZ88"/>
<dbReference type="InterPro" id="IPR003593">
    <property type="entry name" value="AAA+_ATPase"/>
</dbReference>
<dbReference type="Pfam" id="PF20720">
    <property type="entry name" value="nSTAND3"/>
    <property type="match status" value="1"/>
</dbReference>
<proteinExistence type="predicted"/>